<dbReference type="Proteomes" id="UP000050792">
    <property type="component" value="Unassembled WGS sequence"/>
</dbReference>
<accession>A0AA85FCM5</accession>
<keyword evidence="1" id="KW-0812">Transmembrane</keyword>
<name>A0AA85FCM5_9TREM</name>
<reference evidence="3" key="2">
    <citation type="submission" date="2023-11" db="UniProtKB">
        <authorList>
            <consortium name="WormBaseParasite"/>
        </authorList>
    </citation>
    <scope>IDENTIFICATION</scope>
</reference>
<proteinExistence type="predicted"/>
<keyword evidence="1" id="KW-1133">Transmembrane helix</keyword>
<organism evidence="2 3">
    <name type="scientific">Schistosoma rodhaini</name>
    <dbReference type="NCBI Taxonomy" id="6188"/>
    <lineage>
        <taxon>Eukaryota</taxon>
        <taxon>Metazoa</taxon>
        <taxon>Spiralia</taxon>
        <taxon>Lophotrochozoa</taxon>
        <taxon>Platyhelminthes</taxon>
        <taxon>Trematoda</taxon>
        <taxon>Digenea</taxon>
        <taxon>Strigeidida</taxon>
        <taxon>Schistosomatoidea</taxon>
        <taxon>Schistosomatidae</taxon>
        <taxon>Schistosoma</taxon>
    </lineage>
</organism>
<sequence length="114" mass="12950">MAEHIPKLLQKQMNFNGQIKSQDGQTPSSIAKHSVETGHKININSLFVVLYKSIQGRMPMFIEALAIQKLKTPYVFKNNLFLLLTYPGNTDLLSRVVITLFLCTLCIFFVTAYL</sequence>
<evidence type="ECO:0000313" key="3">
    <source>
        <dbReference type="WBParaSite" id="SRDH1_42370.1"/>
    </source>
</evidence>
<dbReference type="AlphaFoldDB" id="A0AA85FCM5"/>
<evidence type="ECO:0000313" key="2">
    <source>
        <dbReference type="Proteomes" id="UP000050792"/>
    </source>
</evidence>
<keyword evidence="1" id="KW-0472">Membrane</keyword>
<evidence type="ECO:0000256" key="1">
    <source>
        <dbReference type="SAM" id="Phobius"/>
    </source>
</evidence>
<feature type="transmembrane region" description="Helical" evidence="1">
    <location>
        <begin position="92"/>
        <end position="113"/>
    </location>
</feature>
<protein>
    <submittedName>
        <fullName evidence="3">Uncharacterized protein</fullName>
    </submittedName>
</protein>
<keyword evidence="2" id="KW-1185">Reference proteome</keyword>
<reference evidence="2" key="1">
    <citation type="submission" date="2022-06" db="EMBL/GenBank/DDBJ databases">
        <authorList>
            <person name="Berger JAMES D."/>
            <person name="Berger JAMES D."/>
        </authorList>
    </citation>
    <scope>NUCLEOTIDE SEQUENCE [LARGE SCALE GENOMIC DNA]</scope>
</reference>
<dbReference type="WBParaSite" id="SRDH1_42370.1">
    <property type="protein sequence ID" value="SRDH1_42370.1"/>
    <property type="gene ID" value="SRDH1_42370"/>
</dbReference>